<dbReference type="AlphaFoldDB" id="A0AAV7RF98"/>
<evidence type="ECO:0000256" key="1">
    <source>
        <dbReference type="SAM" id="MobiDB-lite"/>
    </source>
</evidence>
<feature type="region of interest" description="Disordered" evidence="1">
    <location>
        <begin position="165"/>
        <end position="259"/>
    </location>
</feature>
<feature type="region of interest" description="Disordered" evidence="1">
    <location>
        <begin position="36"/>
        <end position="149"/>
    </location>
</feature>
<feature type="compositionally biased region" description="Basic and acidic residues" evidence="1">
    <location>
        <begin position="36"/>
        <end position="72"/>
    </location>
</feature>
<evidence type="ECO:0000313" key="3">
    <source>
        <dbReference type="Proteomes" id="UP001066276"/>
    </source>
</evidence>
<sequence length="259" mass="28220">MDSPTTSDTESGMECRSADACKHEKNDIGNPVIRIPEHIPERSREEETIAEDIRVPDSFKSEDGLRVRRTLETGDAEDEDEQGNAENGDKTRELDGGRAPVEVQMGTGLGDTTVGQEGPKERECRHVPVGTREVDSPTTSNTESGPECCSADACKHEKNDIGNPVIRIPEHIPERSREEETIAEAGNPDIRFPDSFKSEDGLRVRRALETGDAEDEDEQGNAENGDKTRELDGGRAPVEVQTGTGLGDTTVGQEGPKER</sequence>
<feature type="compositionally biased region" description="Basic and acidic residues" evidence="1">
    <location>
        <begin position="191"/>
        <end position="209"/>
    </location>
</feature>
<feature type="compositionally biased region" description="Polar residues" evidence="1">
    <location>
        <begin position="1"/>
        <end position="10"/>
    </location>
</feature>
<feature type="compositionally biased region" description="Basic and acidic residues" evidence="1">
    <location>
        <begin position="224"/>
        <end position="233"/>
    </location>
</feature>
<feature type="compositionally biased region" description="Basic and acidic residues" evidence="1">
    <location>
        <begin position="87"/>
        <end position="96"/>
    </location>
</feature>
<reference evidence="2" key="1">
    <citation type="journal article" date="2022" name="bioRxiv">
        <title>Sequencing and chromosome-scale assembly of the giantPleurodeles waltlgenome.</title>
        <authorList>
            <person name="Brown T."/>
            <person name="Elewa A."/>
            <person name="Iarovenko S."/>
            <person name="Subramanian E."/>
            <person name="Araus A.J."/>
            <person name="Petzold A."/>
            <person name="Susuki M."/>
            <person name="Suzuki K.-i.T."/>
            <person name="Hayashi T."/>
            <person name="Toyoda A."/>
            <person name="Oliveira C."/>
            <person name="Osipova E."/>
            <person name="Leigh N.D."/>
            <person name="Simon A."/>
            <person name="Yun M.H."/>
        </authorList>
    </citation>
    <scope>NUCLEOTIDE SEQUENCE</scope>
    <source>
        <strain evidence="2">20211129_DDA</strain>
        <tissue evidence="2">Liver</tissue>
    </source>
</reference>
<protein>
    <submittedName>
        <fullName evidence="2">Uncharacterized protein</fullName>
    </submittedName>
</protein>
<keyword evidence="3" id="KW-1185">Reference proteome</keyword>
<dbReference type="Proteomes" id="UP001066276">
    <property type="component" value="Chromosome 5"/>
</dbReference>
<dbReference type="EMBL" id="JANPWB010000009">
    <property type="protein sequence ID" value="KAJ1150160.1"/>
    <property type="molecule type" value="Genomic_DNA"/>
</dbReference>
<name>A0AAV7RF98_PLEWA</name>
<feature type="region of interest" description="Disordered" evidence="1">
    <location>
        <begin position="1"/>
        <end position="20"/>
    </location>
</feature>
<feature type="compositionally biased region" description="Acidic residues" evidence="1">
    <location>
        <begin position="74"/>
        <end position="83"/>
    </location>
</feature>
<proteinExistence type="predicted"/>
<gene>
    <name evidence="2" type="ORF">NDU88_002957</name>
</gene>
<accession>A0AAV7RF98</accession>
<evidence type="ECO:0000313" key="2">
    <source>
        <dbReference type="EMBL" id="KAJ1150160.1"/>
    </source>
</evidence>
<feature type="compositionally biased region" description="Basic and acidic residues" evidence="1">
    <location>
        <begin position="168"/>
        <end position="180"/>
    </location>
</feature>
<organism evidence="2 3">
    <name type="scientific">Pleurodeles waltl</name>
    <name type="common">Iberian ribbed newt</name>
    <dbReference type="NCBI Taxonomy" id="8319"/>
    <lineage>
        <taxon>Eukaryota</taxon>
        <taxon>Metazoa</taxon>
        <taxon>Chordata</taxon>
        <taxon>Craniata</taxon>
        <taxon>Vertebrata</taxon>
        <taxon>Euteleostomi</taxon>
        <taxon>Amphibia</taxon>
        <taxon>Batrachia</taxon>
        <taxon>Caudata</taxon>
        <taxon>Salamandroidea</taxon>
        <taxon>Salamandridae</taxon>
        <taxon>Pleurodelinae</taxon>
        <taxon>Pleurodeles</taxon>
    </lineage>
</organism>
<comment type="caution">
    <text evidence="2">The sequence shown here is derived from an EMBL/GenBank/DDBJ whole genome shotgun (WGS) entry which is preliminary data.</text>
</comment>
<feature type="compositionally biased region" description="Acidic residues" evidence="1">
    <location>
        <begin position="211"/>
        <end position="220"/>
    </location>
</feature>